<dbReference type="AlphaFoldDB" id="A0A8I0DRH9"/>
<feature type="compositionally biased region" description="Polar residues" evidence="1">
    <location>
        <begin position="152"/>
        <end position="162"/>
    </location>
</feature>
<feature type="compositionally biased region" description="Polar residues" evidence="1">
    <location>
        <begin position="286"/>
        <end position="299"/>
    </location>
</feature>
<feature type="compositionally biased region" description="Basic and acidic residues" evidence="1">
    <location>
        <begin position="124"/>
        <end position="149"/>
    </location>
</feature>
<evidence type="ECO:0000259" key="2">
    <source>
        <dbReference type="Pfam" id="PF19623"/>
    </source>
</evidence>
<evidence type="ECO:0000313" key="4">
    <source>
        <dbReference type="Proteomes" id="UP000652847"/>
    </source>
</evidence>
<organism evidence="3 4">
    <name type="scientific">Blautia segnis</name>
    <dbReference type="NCBI Taxonomy" id="2763030"/>
    <lineage>
        <taxon>Bacteria</taxon>
        <taxon>Bacillati</taxon>
        <taxon>Bacillota</taxon>
        <taxon>Clostridia</taxon>
        <taxon>Lachnospirales</taxon>
        <taxon>Lachnospiraceae</taxon>
        <taxon>Blautia</taxon>
    </lineage>
</organism>
<feature type="region of interest" description="Disordered" evidence="1">
    <location>
        <begin position="256"/>
        <end position="315"/>
    </location>
</feature>
<feature type="compositionally biased region" description="Polar residues" evidence="1">
    <location>
        <begin position="186"/>
        <end position="196"/>
    </location>
</feature>
<dbReference type="EMBL" id="JACOOT010000013">
    <property type="protein sequence ID" value="MBC5650647.1"/>
    <property type="molecule type" value="Genomic_DNA"/>
</dbReference>
<comment type="caution">
    <text evidence="3">The sequence shown here is derived from an EMBL/GenBank/DDBJ whole genome shotgun (WGS) entry which is preliminary data.</text>
</comment>
<keyword evidence="4" id="KW-1185">Reference proteome</keyword>
<evidence type="ECO:0000256" key="1">
    <source>
        <dbReference type="SAM" id="MobiDB-lite"/>
    </source>
</evidence>
<evidence type="ECO:0000313" key="3">
    <source>
        <dbReference type="EMBL" id="MBC5650647.1"/>
    </source>
</evidence>
<feature type="compositionally biased region" description="Low complexity" evidence="1">
    <location>
        <begin position="259"/>
        <end position="271"/>
    </location>
</feature>
<feature type="region of interest" description="Disordered" evidence="1">
    <location>
        <begin position="124"/>
        <end position="244"/>
    </location>
</feature>
<reference evidence="3 4" key="1">
    <citation type="submission" date="2020-08" db="EMBL/GenBank/DDBJ databases">
        <title>Genome public.</title>
        <authorList>
            <person name="Liu C."/>
            <person name="Sun Q."/>
        </authorList>
    </citation>
    <scope>NUCLEOTIDE SEQUENCE [LARGE SCALE GENOMIC DNA]</scope>
    <source>
        <strain evidence="3 4">BX17</strain>
    </source>
</reference>
<feature type="domain" description="DUF6128" evidence="2">
    <location>
        <begin position="336"/>
        <end position="420"/>
    </location>
</feature>
<accession>A0A8I0DRH9</accession>
<name>A0A8I0DRH9_9FIRM</name>
<dbReference type="Proteomes" id="UP000652847">
    <property type="component" value="Unassembled WGS sequence"/>
</dbReference>
<dbReference type="Pfam" id="PF19623">
    <property type="entry name" value="DUF6128"/>
    <property type="match status" value="1"/>
</dbReference>
<sequence length="430" mass="48171">MAGYRRFIAYVYEYRKGKKENNCGFIKVEVRNSICTIEIHLHVEGLAAEEEARVFCFLRKEGLMNGILIGSCMTQTDRVDCLIETDALNMGDSGTALGKMGGMVILTKSGGFFGTEWDDQAIRPENFKEMKIGEETKRSEEDKQEETKQETAQPESPQNEMENNSDAENVPESEMEKENAEALGQVTPNDEVQNVEFSEETETNTFKTEPPASVSNKEFTTNPNQTDSESNHANMPEPIPGDALSAESILPANASEELSVPVSSPDSSSDSTNTILQEPKPKTSSEIELNPAPQTSDVPSPTEEIHIQSIHSKPEKHSLPFGQPFCPFADGDLFQCWKIHPQDLVHFPRRQCGLRNNRFLQYGYYNFGHLLLCRRQNGKYILGVPGSYDQQEQFMAGMFGFPSFKESPLIKVPKGKGGYWYRSIDPPVCH</sequence>
<feature type="compositionally biased region" description="Acidic residues" evidence="1">
    <location>
        <begin position="163"/>
        <end position="173"/>
    </location>
</feature>
<protein>
    <recommendedName>
        <fullName evidence="2">DUF6128 domain-containing protein</fullName>
    </recommendedName>
</protein>
<feature type="compositionally biased region" description="Polar residues" evidence="1">
    <location>
        <begin position="203"/>
        <end position="233"/>
    </location>
</feature>
<proteinExistence type="predicted"/>
<gene>
    <name evidence="3" type="ORF">H8S54_05865</name>
</gene>
<dbReference type="InterPro" id="IPR046131">
    <property type="entry name" value="DUF6128"/>
</dbReference>
<dbReference type="RefSeq" id="WP_021924479.1">
    <property type="nucleotide sequence ID" value="NZ_JACOOT010000013.1"/>
</dbReference>